<keyword evidence="12" id="KW-1185">Reference proteome</keyword>
<dbReference type="GO" id="GO:0005741">
    <property type="term" value="C:mitochondrial outer membrane"/>
    <property type="evidence" value="ECO:0007669"/>
    <property type="project" value="UniProtKB-SubCell"/>
</dbReference>
<dbReference type="Gene3D" id="1.50.40.10">
    <property type="entry name" value="Mitochondrial carrier domain"/>
    <property type="match status" value="1"/>
</dbReference>
<dbReference type="Pfam" id="PF00153">
    <property type="entry name" value="Mito_carr"/>
    <property type="match status" value="1"/>
</dbReference>
<keyword evidence="7" id="KW-0496">Mitochondrion</keyword>
<evidence type="ECO:0000256" key="8">
    <source>
        <dbReference type="ARBA" id="ARBA00023136"/>
    </source>
</evidence>
<evidence type="ECO:0000313" key="12">
    <source>
        <dbReference type="Proteomes" id="UP000230750"/>
    </source>
</evidence>
<evidence type="ECO:0000256" key="9">
    <source>
        <dbReference type="PROSITE-ProRule" id="PRU00282"/>
    </source>
</evidence>
<organism evidence="11 12">
    <name type="scientific">Stichopus japonicus</name>
    <name type="common">Sea cucumber</name>
    <dbReference type="NCBI Taxonomy" id="307972"/>
    <lineage>
        <taxon>Eukaryota</taxon>
        <taxon>Metazoa</taxon>
        <taxon>Echinodermata</taxon>
        <taxon>Eleutherozoa</taxon>
        <taxon>Echinozoa</taxon>
        <taxon>Holothuroidea</taxon>
        <taxon>Aspidochirotacea</taxon>
        <taxon>Aspidochirotida</taxon>
        <taxon>Stichopodidae</taxon>
        <taxon>Apostichopus</taxon>
    </lineage>
</organism>
<dbReference type="EMBL" id="MRZV01000219">
    <property type="protein sequence ID" value="PIK55334.1"/>
    <property type="molecule type" value="Genomic_DNA"/>
</dbReference>
<evidence type="ECO:0000313" key="11">
    <source>
        <dbReference type="EMBL" id="PIK55334.1"/>
    </source>
</evidence>
<dbReference type="PANTHER" id="PTHR10780:SF18">
    <property type="entry name" value="LD43650P"/>
    <property type="match status" value="1"/>
</dbReference>
<comment type="subcellular location">
    <subcellularLocation>
        <location evidence="1">Mitochondrion outer membrane</location>
        <topology evidence="1">Multi-pass membrane protein</topology>
    </subcellularLocation>
</comment>
<keyword evidence="6" id="KW-1133">Transmembrane helix</keyword>
<comment type="similarity">
    <text evidence="2 10">Belongs to the mitochondrial carrier (TC 2.A.29) family.</text>
</comment>
<evidence type="ECO:0000256" key="2">
    <source>
        <dbReference type="ARBA" id="ARBA00006375"/>
    </source>
</evidence>
<keyword evidence="3 9" id="KW-0812">Transmembrane</keyword>
<dbReference type="PANTHER" id="PTHR10780">
    <property type="entry name" value="MITOCHONDRIAL CARRIER HOMOLOG"/>
    <property type="match status" value="1"/>
</dbReference>
<proteinExistence type="inferred from homology"/>
<dbReference type="InterPro" id="IPR018108">
    <property type="entry name" value="MCP_transmembrane"/>
</dbReference>
<dbReference type="PROSITE" id="PS50920">
    <property type="entry name" value="SOLCAR"/>
    <property type="match status" value="1"/>
</dbReference>
<keyword evidence="4" id="KW-0677">Repeat</keyword>
<keyword evidence="5" id="KW-1000">Mitochondrion outer membrane</keyword>
<reference evidence="11 12" key="1">
    <citation type="journal article" date="2017" name="PLoS Biol.">
        <title>The sea cucumber genome provides insights into morphological evolution and visceral regeneration.</title>
        <authorList>
            <person name="Zhang X."/>
            <person name="Sun L."/>
            <person name="Yuan J."/>
            <person name="Sun Y."/>
            <person name="Gao Y."/>
            <person name="Zhang L."/>
            <person name="Li S."/>
            <person name="Dai H."/>
            <person name="Hamel J.F."/>
            <person name="Liu C."/>
            <person name="Yu Y."/>
            <person name="Liu S."/>
            <person name="Lin W."/>
            <person name="Guo K."/>
            <person name="Jin S."/>
            <person name="Xu P."/>
            <person name="Storey K.B."/>
            <person name="Huan P."/>
            <person name="Zhang T."/>
            <person name="Zhou Y."/>
            <person name="Zhang J."/>
            <person name="Lin C."/>
            <person name="Li X."/>
            <person name="Xing L."/>
            <person name="Huo D."/>
            <person name="Sun M."/>
            <person name="Wang L."/>
            <person name="Mercier A."/>
            <person name="Li F."/>
            <person name="Yang H."/>
            <person name="Xiang J."/>
        </authorList>
    </citation>
    <scope>NUCLEOTIDE SEQUENCE [LARGE SCALE GENOMIC DNA]</scope>
    <source>
        <strain evidence="11">Shaxun</strain>
        <tissue evidence="11">Muscle</tissue>
    </source>
</reference>
<dbReference type="Proteomes" id="UP000230750">
    <property type="component" value="Unassembled WGS sequence"/>
</dbReference>
<dbReference type="OrthoDB" id="10253709at2759"/>
<dbReference type="InterPro" id="IPR023395">
    <property type="entry name" value="MCP_dom_sf"/>
</dbReference>
<evidence type="ECO:0000256" key="10">
    <source>
        <dbReference type="RuleBase" id="RU000488"/>
    </source>
</evidence>
<gene>
    <name evidence="11" type="ORF">BSL78_07758</name>
</gene>
<dbReference type="SUPFAM" id="SSF103506">
    <property type="entry name" value="Mitochondrial carrier"/>
    <property type="match status" value="1"/>
</dbReference>
<accession>A0A2G8L500</accession>
<dbReference type="STRING" id="307972.A0A2G8L500"/>
<protein>
    <submittedName>
        <fullName evidence="11">Putative mitochondrial carrier-like 2-like</fullName>
    </submittedName>
</protein>
<comment type="caution">
    <text evidence="11">The sequence shown here is derived from an EMBL/GenBank/DDBJ whole genome shotgun (WGS) entry which is preliminary data.</text>
</comment>
<evidence type="ECO:0000256" key="3">
    <source>
        <dbReference type="ARBA" id="ARBA00022692"/>
    </source>
</evidence>
<evidence type="ECO:0000256" key="7">
    <source>
        <dbReference type="ARBA" id="ARBA00023128"/>
    </source>
</evidence>
<keyword evidence="8 9" id="KW-0472">Membrane</keyword>
<evidence type="ECO:0000256" key="1">
    <source>
        <dbReference type="ARBA" id="ARBA00004374"/>
    </source>
</evidence>
<evidence type="ECO:0000256" key="6">
    <source>
        <dbReference type="ARBA" id="ARBA00022989"/>
    </source>
</evidence>
<dbReference type="AlphaFoldDB" id="A0A2G8L500"/>
<sequence length="345" mass="38527">MEITPVLLTDNCCPTHHVLKFLISTARKLPVRFHSLLANSKIDCHLAREGVVVKWLRQWTCDLRITGSSPGQIIALCPWARHFISIASPRCINGDLRVGHIRKVDGFFGLYRGVGARIFASVSGNLVARITSQKLEEHFPSQESENTESKKGAKLTTNEFLTESAKLTVSHCCAAVVSHPFQVIAVRSMVQFIGREIKYNGFIAPFREVYNENGIMGFFAGLVPRVLMDVLTLWLARTMFHIFNNYILDDNMSNAKEVRSYMHAITGFVAGMMTYPLGLVSTLMTVNESGLAAGSPPFTPVYPTWRDCWSDLSERGLLKRGSSLFFRPYQANAVAIEAHPMTPLD</sequence>
<keyword evidence="10" id="KW-0813">Transport</keyword>
<evidence type="ECO:0000256" key="5">
    <source>
        <dbReference type="ARBA" id="ARBA00022787"/>
    </source>
</evidence>
<evidence type="ECO:0000256" key="4">
    <source>
        <dbReference type="ARBA" id="ARBA00022737"/>
    </source>
</evidence>
<feature type="repeat" description="Solcar" evidence="9">
    <location>
        <begin position="158"/>
        <end position="246"/>
    </location>
</feature>
<name>A0A2G8L500_STIJA</name>